<dbReference type="PROSITE" id="PS51257">
    <property type="entry name" value="PROKAR_LIPOPROTEIN"/>
    <property type="match status" value="1"/>
</dbReference>
<evidence type="ECO:0000313" key="2">
    <source>
        <dbReference type="EMBL" id="TJZ77307.1"/>
    </source>
</evidence>
<reference evidence="2 3" key="1">
    <citation type="submission" date="2019-04" db="EMBL/GenBank/DDBJ databases">
        <title>Chitiniphilus eburnea sp. nov., a novel chitinolytic bacterium isolated from aquaculture sludge.</title>
        <authorList>
            <person name="Sheng M."/>
        </authorList>
    </citation>
    <scope>NUCLEOTIDE SEQUENCE [LARGE SCALE GENOMIC DNA]</scope>
    <source>
        <strain evidence="2 3">HX-2-15</strain>
    </source>
</reference>
<proteinExistence type="predicted"/>
<dbReference type="Proteomes" id="UP000310016">
    <property type="component" value="Unassembled WGS sequence"/>
</dbReference>
<name>A0A4U0Q7U1_9NEIS</name>
<dbReference type="EMBL" id="SUMF01000002">
    <property type="protein sequence ID" value="TJZ77307.1"/>
    <property type="molecule type" value="Genomic_DNA"/>
</dbReference>
<feature type="transmembrane region" description="Helical" evidence="1">
    <location>
        <begin position="36"/>
        <end position="57"/>
    </location>
</feature>
<dbReference type="AlphaFoldDB" id="A0A4U0Q7U1"/>
<keyword evidence="1" id="KW-0472">Membrane</keyword>
<keyword evidence="1" id="KW-0812">Transmembrane</keyword>
<evidence type="ECO:0008006" key="4">
    <source>
        <dbReference type="Google" id="ProtNLM"/>
    </source>
</evidence>
<evidence type="ECO:0000256" key="1">
    <source>
        <dbReference type="SAM" id="Phobius"/>
    </source>
</evidence>
<gene>
    <name evidence="2" type="ORF">FAZ21_02885</name>
</gene>
<keyword evidence="1" id="KW-1133">Transmembrane helix</keyword>
<accession>A0A4U0Q7U1</accession>
<evidence type="ECO:0000313" key="3">
    <source>
        <dbReference type="Proteomes" id="UP000310016"/>
    </source>
</evidence>
<organism evidence="2 3">
    <name type="scientific">Chitiniphilus eburneus</name>
    <dbReference type="NCBI Taxonomy" id="2571148"/>
    <lineage>
        <taxon>Bacteria</taxon>
        <taxon>Pseudomonadati</taxon>
        <taxon>Pseudomonadota</taxon>
        <taxon>Betaproteobacteria</taxon>
        <taxon>Neisseriales</taxon>
        <taxon>Chitinibacteraceae</taxon>
        <taxon>Chitiniphilus</taxon>
    </lineage>
</organism>
<dbReference type="RefSeq" id="WP_136771783.1">
    <property type="nucleotide sequence ID" value="NZ_CP156074.1"/>
</dbReference>
<comment type="caution">
    <text evidence="2">The sequence shown here is derived from an EMBL/GenBank/DDBJ whole genome shotgun (WGS) entry which is preliminary data.</text>
</comment>
<protein>
    <recommendedName>
        <fullName evidence="4">Lipoprotein</fullName>
    </recommendedName>
</protein>
<keyword evidence="3" id="KW-1185">Reference proteome</keyword>
<sequence>MKATLHAVVFSLAVLQVVGCAILLGLAGCTLDSGWLPLLAATELGVLATVQVIGWFFPPRPRWVLSAGGDIANDPPVAAQPYWLCHDARRRACIARGRLQTPS</sequence>